<dbReference type="EMBL" id="CP027433">
    <property type="protein sequence ID" value="AVM02044.1"/>
    <property type="molecule type" value="Genomic_DNA"/>
</dbReference>
<name>A0A2S0KK32_9ACTN</name>
<sequence length="97" mass="9987">MHAPPPSQVQPSGSLVVQGGQCWESEARSFGTSASGQSLVCIYGGAGGYRWVQHAPNSGEVHNIGDPCNHPDDQVAVDPEGKVIMCGGPNSTWSAGP</sequence>
<reference evidence="1 2" key="1">
    <citation type="submission" date="2018-03" db="EMBL/GenBank/DDBJ databases">
        <title>Characteristics and genome of n-alkane degrading marine bacteria Gordonia iterans isolated from crude oil contaminated in Tae-an, South Korea.</title>
        <authorList>
            <person name="Lee S.-S."/>
            <person name="Kim H."/>
        </authorList>
    </citation>
    <scope>NUCLEOTIDE SEQUENCE [LARGE SCALE GENOMIC DNA]</scope>
    <source>
        <strain evidence="1 2">Co17</strain>
    </source>
</reference>
<dbReference type="Proteomes" id="UP000239814">
    <property type="component" value="Chromosome"/>
</dbReference>
<dbReference type="AlphaFoldDB" id="A0A2S0KK32"/>
<evidence type="ECO:0000313" key="1">
    <source>
        <dbReference type="EMBL" id="AVM02044.1"/>
    </source>
</evidence>
<keyword evidence="2" id="KW-1185">Reference proteome</keyword>
<proteinExistence type="predicted"/>
<accession>A0A2S0KK32</accession>
<gene>
    <name evidence="1" type="ORF">C6V83_05785</name>
</gene>
<dbReference type="KEGG" id="git:C6V83_05785"/>
<evidence type="ECO:0000313" key="2">
    <source>
        <dbReference type="Proteomes" id="UP000239814"/>
    </source>
</evidence>
<dbReference type="OrthoDB" id="4380372at2"/>
<protein>
    <submittedName>
        <fullName evidence="1">Uncharacterized protein</fullName>
    </submittedName>
</protein>
<organism evidence="1 2">
    <name type="scientific">Gordonia iterans</name>
    <dbReference type="NCBI Taxonomy" id="1004901"/>
    <lineage>
        <taxon>Bacteria</taxon>
        <taxon>Bacillati</taxon>
        <taxon>Actinomycetota</taxon>
        <taxon>Actinomycetes</taxon>
        <taxon>Mycobacteriales</taxon>
        <taxon>Gordoniaceae</taxon>
        <taxon>Gordonia</taxon>
    </lineage>
</organism>